<keyword evidence="1" id="KW-0175">Coiled coil</keyword>
<comment type="caution">
    <text evidence="2">The sequence shown here is derived from an EMBL/GenBank/DDBJ whole genome shotgun (WGS) entry which is preliminary data.</text>
</comment>
<evidence type="ECO:0000313" key="2">
    <source>
        <dbReference type="EMBL" id="GAA5482062.1"/>
    </source>
</evidence>
<proteinExistence type="predicted"/>
<reference evidence="2 3" key="1">
    <citation type="submission" date="2024-02" db="EMBL/GenBank/DDBJ databases">
        <title>Haloferula sargassicola NBRC 104335.</title>
        <authorList>
            <person name="Ichikawa N."/>
            <person name="Katano-Makiyama Y."/>
            <person name="Hidaka K."/>
        </authorList>
    </citation>
    <scope>NUCLEOTIDE SEQUENCE [LARGE SCALE GENOMIC DNA]</scope>
    <source>
        <strain evidence="2 3">NBRC 104335</strain>
    </source>
</reference>
<dbReference type="Pfam" id="PF10123">
    <property type="entry name" value="Mu-like_Pro"/>
    <property type="match status" value="1"/>
</dbReference>
<evidence type="ECO:0000256" key="1">
    <source>
        <dbReference type="SAM" id="Coils"/>
    </source>
</evidence>
<organism evidence="2 3">
    <name type="scientific">Haloferula sargassicola</name>
    <dbReference type="NCBI Taxonomy" id="490096"/>
    <lineage>
        <taxon>Bacteria</taxon>
        <taxon>Pseudomonadati</taxon>
        <taxon>Verrucomicrobiota</taxon>
        <taxon>Verrucomicrobiia</taxon>
        <taxon>Verrucomicrobiales</taxon>
        <taxon>Verrucomicrobiaceae</taxon>
        <taxon>Haloferula</taxon>
    </lineage>
</organism>
<dbReference type="RefSeq" id="WP_353566209.1">
    <property type="nucleotide sequence ID" value="NZ_BAABRI010000006.1"/>
</dbReference>
<dbReference type="Proteomes" id="UP001476282">
    <property type="component" value="Unassembled WGS sequence"/>
</dbReference>
<dbReference type="EMBL" id="BAABRI010000006">
    <property type="protein sequence ID" value="GAA5482062.1"/>
    <property type="molecule type" value="Genomic_DNA"/>
</dbReference>
<dbReference type="InterPro" id="IPR012106">
    <property type="entry name" value="Phage_Mu_Gp1"/>
</dbReference>
<feature type="coiled-coil region" evidence="1">
    <location>
        <begin position="255"/>
        <end position="282"/>
    </location>
</feature>
<evidence type="ECO:0000313" key="3">
    <source>
        <dbReference type="Proteomes" id="UP001476282"/>
    </source>
</evidence>
<sequence>MKTKRTTFAGALLTVCNTVAGAYVDGLNIAAGAFAELTLKEGEQEWRGEFMRYGEYPATIIENGRPKRIVQVVDREAANEMATNFAGLRTQVATFFKGIGVFEGHADDPAWRAVNPGYKPAAVGRIKEVIAGTAGIETRTVFNSKGAAMLSGEAPEYSGHSPRWRMRPIPGRPNHYRPFLLLSDALTNDPNIPGAAIALNESPANGHEGTNETNEPTMNEELLKRLGLKPGATQAEIDAKVATALNERDTARNELTTSASNLTAANERIQKLETKAAEDLNDRVVTALNDAVTNKRITEAEKPTWEKILKADFDAGKSALDAKTATALNTTNHVADLGRRQGEGAPAAPGIEAMQAAARDYAGRNHIDINNEAGWSRAWEGAKAEKPELFGVKKS</sequence>
<gene>
    <name evidence="2" type="ORF">Hsar01_01277</name>
</gene>
<keyword evidence="3" id="KW-1185">Reference proteome</keyword>
<accession>A0ABP9UN02</accession>
<name>A0ABP9UN02_9BACT</name>
<protein>
    <submittedName>
        <fullName evidence="2">Uncharacterized protein</fullName>
    </submittedName>
</protein>